<feature type="domain" description="Arrestin C-terminal-like" evidence="2">
    <location>
        <begin position="170"/>
        <end position="445"/>
    </location>
</feature>
<dbReference type="Pfam" id="PF00339">
    <property type="entry name" value="Arrestin_N"/>
    <property type="match status" value="1"/>
</dbReference>
<dbReference type="Gene3D" id="2.60.40.640">
    <property type="match status" value="2"/>
</dbReference>
<dbReference type="STRING" id="764103.G7E3I9"/>
<dbReference type="SMART" id="SM01017">
    <property type="entry name" value="Arrestin_C"/>
    <property type="match status" value="1"/>
</dbReference>
<dbReference type="GO" id="GO:0030674">
    <property type="term" value="F:protein-macromolecule adaptor activity"/>
    <property type="evidence" value="ECO:0007669"/>
    <property type="project" value="TreeGrafter"/>
</dbReference>
<feature type="compositionally biased region" description="Polar residues" evidence="1">
    <location>
        <begin position="521"/>
        <end position="541"/>
    </location>
</feature>
<feature type="region of interest" description="Disordered" evidence="1">
    <location>
        <begin position="736"/>
        <end position="800"/>
    </location>
</feature>
<feature type="compositionally biased region" description="Low complexity" evidence="1">
    <location>
        <begin position="744"/>
        <end position="767"/>
    </location>
</feature>
<dbReference type="GO" id="GO:0070086">
    <property type="term" value="P:ubiquitin-dependent endocytosis"/>
    <property type="evidence" value="ECO:0007669"/>
    <property type="project" value="TreeGrafter"/>
</dbReference>
<organism evidence="3 4">
    <name type="scientific">Mixia osmundae (strain CBS 9802 / IAM 14324 / JCM 22182 / KY 12970)</name>
    <dbReference type="NCBI Taxonomy" id="764103"/>
    <lineage>
        <taxon>Eukaryota</taxon>
        <taxon>Fungi</taxon>
        <taxon>Dikarya</taxon>
        <taxon>Basidiomycota</taxon>
        <taxon>Pucciniomycotina</taxon>
        <taxon>Mixiomycetes</taxon>
        <taxon>Mixiales</taxon>
        <taxon>Mixiaceae</taxon>
        <taxon>Mixia</taxon>
    </lineage>
</organism>
<dbReference type="Pfam" id="PF02752">
    <property type="entry name" value="Arrestin_C"/>
    <property type="match status" value="1"/>
</dbReference>
<dbReference type="InParanoid" id="G7E3I9"/>
<dbReference type="SUPFAM" id="SSF81296">
    <property type="entry name" value="E set domains"/>
    <property type="match status" value="1"/>
</dbReference>
<feature type="region of interest" description="Disordered" evidence="1">
    <location>
        <begin position="514"/>
        <end position="565"/>
    </location>
</feature>
<reference evidence="3 4" key="2">
    <citation type="journal article" date="2012" name="Open Biol.">
        <title>Characteristics of nucleosomes and linker DNA regions on the genome of the basidiomycete Mixia osmundae revealed by mono- and dinucleosome mapping.</title>
        <authorList>
            <person name="Nishida H."/>
            <person name="Kondo S."/>
            <person name="Matsumoto T."/>
            <person name="Suzuki Y."/>
            <person name="Yoshikawa H."/>
            <person name="Taylor T.D."/>
            <person name="Sugiyama J."/>
        </authorList>
    </citation>
    <scope>NUCLEOTIDE SEQUENCE [LARGE SCALE GENOMIC DNA]</scope>
    <source>
        <strain evidence="4">CBS 9802 / IAM 14324 / JCM 22182 / KY 12970</strain>
    </source>
</reference>
<feature type="compositionally biased region" description="Polar residues" evidence="1">
    <location>
        <begin position="341"/>
        <end position="357"/>
    </location>
</feature>
<comment type="caution">
    <text evidence="3">The sequence shown here is derived from an EMBL/GenBank/DDBJ whole genome shotgun (WGS) entry which is preliminary data.</text>
</comment>
<dbReference type="PANTHER" id="PTHR11188">
    <property type="entry name" value="ARRESTIN DOMAIN CONTAINING PROTEIN"/>
    <property type="match status" value="1"/>
</dbReference>
<dbReference type="InterPro" id="IPR050357">
    <property type="entry name" value="Arrestin_domain-protein"/>
</dbReference>
<reference evidence="3 4" key="1">
    <citation type="journal article" date="2011" name="J. Gen. Appl. Microbiol.">
        <title>Draft genome sequencing of the enigmatic basidiomycete Mixia osmundae.</title>
        <authorList>
            <person name="Nishida H."/>
            <person name="Nagatsuka Y."/>
            <person name="Sugiyama J."/>
        </authorList>
    </citation>
    <scope>NUCLEOTIDE SEQUENCE [LARGE SCALE GENOMIC DNA]</scope>
    <source>
        <strain evidence="4">CBS 9802 / IAM 14324 / JCM 22182 / KY 12970</strain>
    </source>
</reference>
<feature type="compositionally biased region" description="Low complexity" evidence="1">
    <location>
        <begin position="617"/>
        <end position="655"/>
    </location>
</feature>
<feature type="compositionally biased region" description="Polar residues" evidence="1">
    <location>
        <begin position="664"/>
        <end position="676"/>
    </location>
</feature>
<dbReference type="RefSeq" id="XP_014567989.1">
    <property type="nucleotide sequence ID" value="XM_014712503.1"/>
</dbReference>
<dbReference type="OrthoDB" id="2333384at2759"/>
<dbReference type="Proteomes" id="UP000009131">
    <property type="component" value="Unassembled WGS sequence"/>
</dbReference>
<dbReference type="InterPro" id="IPR011021">
    <property type="entry name" value="Arrestin-like_N"/>
</dbReference>
<proteinExistence type="predicted"/>
<dbReference type="EMBL" id="BABT02000119">
    <property type="protein sequence ID" value="GAA97399.1"/>
    <property type="molecule type" value="Genomic_DNA"/>
</dbReference>
<dbReference type="GO" id="GO:0005886">
    <property type="term" value="C:plasma membrane"/>
    <property type="evidence" value="ECO:0007669"/>
    <property type="project" value="TreeGrafter"/>
</dbReference>
<feature type="compositionally biased region" description="Low complexity" evidence="1">
    <location>
        <begin position="322"/>
        <end position="340"/>
    </location>
</feature>
<evidence type="ECO:0000256" key="1">
    <source>
        <dbReference type="SAM" id="MobiDB-lite"/>
    </source>
</evidence>
<dbReference type="FunCoup" id="G7E3I9">
    <property type="interactions" value="70"/>
</dbReference>
<dbReference type="OMA" id="HYAFTEV"/>
<evidence type="ECO:0000259" key="2">
    <source>
        <dbReference type="SMART" id="SM01017"/>
    </source>
</evidence>
<dbReference type="InterPro" id="IPR011022">
    <property type="entry name" value="Arrestin_C-like"/>
</dbReference>
<feature type="region of interest" description="Disordered" evidence="1">
    <location>
        <begin position="322"/>
        <end position="376"/>
    </location>
</feature>
<keyword evidence="4" id="KW-1185">Reference proteome</keyword>
<dbReference type="InterPro" id="IPR014756">
    <property type="entry name" value="Ig_E-set"/>
</dbReference>
<dbReference type="GO" id="GO:0031625">
    <property type="term" value="F:ubiquitin protein ligase binding"/>
    <property type="evidence" value="ECO:0007669"/>
    <property type="project" value="TreeGrafter"/>
</dbReference>
<feature type="compositionally biased region" description="Low complexity" evidence="1">
    <location>
        <begin position="247"/>
        <end position="267"/>
    </location>
</feature>
<evidence type="ECO:0000313" key="3">
    <source>
        <dbReference type="EMBL" id="GAA97399.1"/>
    </source>
</evidence>
<accession>G7E3I9</accession>
<dbReference type="eggNOG" id="KOG3780">
    <property type="taxonomic scope" value="Eukaryota"/>
</dbReference>
<feature type="compositionally biased region" description="Polar residues" evidence="1">
    <location>
        <begin position="780"/>
        <end position="800"/>
    </location>
</feature>
<protein>
    <recommendedName>
        <fullName evidence="2">Arrestin C-terminal-like domain-containing protein</fullName>
    </recommendedName>
</protein>
<gene>
    <name evidence="3" type="primary">Mo04077</name>
    <name evidence="3" type="ORF">E5Q_04077</name>
</gene>
<evidence type="ECO:0000313" key="4">
    <source>
        <dbReference type="Proteomes" id="UP000009131"/>
    </source>
</evidence>
<dbReference type="InterPro" id="IPR014752">
    <property type="entry name" value="Arrestin-like_C"/>
</dbReference>
<sequence length="870" mass="92497">MAAGPPVPPLEIYLDSPEVVLRTRGQDDPEPAILSGEVRMHLQGHRNEIKDINLTFSGRCRVSVQTSKANTADHSLFFHDCRFLPATSHTHTLSTSSHAFPFSLQLPPDLPPSLRAWSGQAISSYQLRAVVTRPGLTTPNWTIKRNVTVSRGLVADAPEYTQTLEVDSLWPGKVDYKFVLPHKAYAAGAEIPVSIKITHLQKNVKVTSMVTSIFQTITVFSRNNQVTDSKDIATYRQTFNGYMQQDPPSGQRSGPPSGPASATPSRRGSLDFSGFHLGSSGALSRRGSRENGLGPSHSPFAQMAAAQCYGATAVPTRTRRSLSFGSLSGSRSSPVLPSPGRQFSSPAQSFAGPSSQPNGRDSRNGRSSAGSRSDDLHSLEEDIQQSQDIDVISNIKIPDSATPSCPLWPVHVSYKIKWSVYIKNPDGHTSELRVALPLLILSNTLRQEAELASSGTRTLLFGPSGAMLPESADTEAGQLPSYQNHIQDRIASAETPSYFPQGAAYIPTAWSSAAPSPLATPVTSPPISRATTPNHGSQRSPNEMPAPPLPGASTSSGLPTASVAHPHDDATAVNFRKVNWANDMELRSSLTDGRPQPVRSSSSSRSHTPAHTPPVSQPNSRPSSRPNSRPNSRPSSPVLGSRSVSSRSSSRPSSPTGRHHISPLGSQPASATTSPTLAPVAMAEPVPRSAASSLLHFPRPFKGLTPMTTPGTSPVQSHMHVPPVARRSTDALNNLVHGRNPLRSHSGGSSAHPSASGASPAAHHSGSNTGGSGSREHSNLHSQHSLSPDQPGSRSPGLQRSETVHAHVALPLVNQALQDYVSTSDEEEQESRQLLSQVPSYDVASKGFLGGVVPLESNPPDYQAGPSANQ</sequence>
<dbReference type="GO" id="GO:0005829">
    <property type="term" value="C:cytosol"/>
    <property type="evidence" value="ECO:0007669"/>
    <property type="project" value="TreeGrafter"/>
</dbReference>
<name>G7E3I9_MIXOS</name>
<feature type="region of interest" description="Disordered" evidence="1">
    <location>
        <begin position="241"/>
        <end position="299"/>
    </location>
</feature>
<dbReference type="AlphaFoldDB" id="G7E3I9"/>
<feature type="region of interest" description="Disordered" evidence="1">
    <location>
        <begin position="588"/>
        <end position="676"/>
    </location>
</feature>
<dbReference type="HOGENOM" id="CLU_012356_0_0_1"/>
<dbReference type="PANTHER" id="PTHR11188:SF17">
    <property type="entry name" value="FI21816P1"/>
    <property type="match status" value="1"/>
</dbReference>